<dbReference type="Pfam" id="PF13204">
    <property type="entry name" value="Apiosidase"/>
    <property type="match status" value="1"/>
</dbReference>
<dbReference type="Proteomes" id="UP001149009">
    <property type="component" value="Unassembled WGS sequence"/>
</dbReference>
<feature type="domain" description="Apiosidase-like catalytic" evidence="3">
    <location>
        <begin position="38"/>
        <end position="343"/>
    </location>
</feature>
<evidence type="ECO:0000313" key="5">
    <source>
        <dbReference type="Proteomes" id="UP001149009"/>
    </source>
</evidence>
<keyword evidence="4" id="KW-0378">Hydrolase</keyword>
<gene>
    <name evidence="4" type="ORF">NYR54_08285</name>
</gene>
<dbReference type="EMBL" id="JAODNV010000008">
    <property type="protein sequence ID" value="MCT8990292.1"/>
    <property type="molecule type" value="Genomic_DNA"/>
</dbReference>
<keyword evidence="1" id="KW-0732">Signal</keyword>
<sequence length="445" mass="49093">MMRRALPILLLASAVLALTPRTADLFPAARFPLQIDGSGRYLEDAEGKPFLLHGDTAWSLIAELTREETELYLQDRKARGFNALIVSLIERKFASNAPANAYGEQPFAAHGRFSQPRDAYFDHAEWVLRRAEEFGFIVLLAPAYLGFGGGEEGWYREVEAAGPTELEAYGRYLARRFGRLKNIIWMLGGDYDPPDKNLVRALVSGLAAGGAGGLRTIHAAPDTIVAAFWAEEPWIDIETVYTYSDVHAQVFERYAAKGGRPILMLETTYEGEREADARAVRAAAYGAMLAGAAGHVYGNNPMWHFSGPGIYPSEIGWKEALGSPGAESMTHLRRFFEMFPWWQLEPLPVGTLLEAPGTTGKLYVASTADHRLIIAYVSGLAQVILHPPEAGGHRLNIRWFDPALGQWTQKRNLENGRPMVILQPPSPQNGGGGEDWLLVMEAEEG</sequence>
<dbReference type="Pfam" id="PF12904">
    <property type="entry name" value="Collagen_bind_2"/>
    <property type="match status" value="1"/>
</dbReference>
<comment type="caution">
    <text evidence="4">The sequence shown here is derived from an EMBL/GenBank/DDBJ whole genome shotgun (WGS) entry which is preliminary data.</text>
</comment>
<evidence type="ECO:0000259" key="2">
    <source>
        <dbReference type="Pfam" id="PF12904"/>
    </source>
</evidence>
<dbReference type="PANTHER" id="PTHR37836">
    <property type="entry name" value="LMO1036 PROTEIN"/>
    <property type="match status" value="1"/>
</dbReference>
<keyword evidence="5" id="KW-1185">Reference proteome</keyword>
<dbReference type="SUPFAM" id="SSF51445">
    <property type="entry name" value="(Trans)glycosidases"/>
    <property type="match status" value="1"/>
</dbReference>
<dbReference type="RefSeq" id="WP_261515148.1">
    <property type="nucleotide sequence ID" value="NZ_JAODNV010000008.1"/>
</dbReference>
<proteinExistence type="predicted"/>
<dbReference type="Gene3D" id="3.20.20.80">
    <property type="entry name" value="Glycosidases"/>
    <property type="match status" value="1"/>
</dbReference>
<feature type="chain" id="PRO_5040970500" evidence="1">
    <location>
        <begin position="24"/>
        <end position="445"/>
    </location>
</feature>
<evidence type="ECO:0000313" key="4">
    <source>
        <dbReference type="EMBL" id="MCT8990292.1"/>
    </source>
</evidence>
<dbReference type="PANTHER" id="PTHR37836:SF2">
    <property type="entry name" value="DUF4038 DOMAIN-CONTAINING PROTEIN"/>
    <property type="match status" value="1"/>
</dbReference>
<dbReference type="AlphaFoldDB" id="A0A9X3B6E8"/>
<feature type="signal peptide" evidence="1">
    <location>
        <begin position="1"/>
        <end position="23"/>
    </location>
</feature>
<protein>
    <submittedName>
        <fullName evidence="4">Glycoside hydrolase family 140 protein</fullName>
    </submittedName>
</protein>
<feature type="domain" description="Putative collagen-binding" evidence="2">
    <location>
        <begin position="359"/>
        <end position="441"/>
    </location>
</feature>
<evidence type="ECO:0000256" key="1">
    <source>
        <dbReference type="SAM" id="SignalP"/>
    </source>
</evidence>
<reference evidence="4" key="1">
    <citation type="submission" date="2022-08" db="EMBL/GenBank/DDBJ databases">
        <title>Chelativorans sichuanense sp. nov., a paraffin oil-degrading bacterium isolated from a mixture of oil-based drill cuttings and paddy soil.</title>
        <authorList>
            <person name="Yu J."/>
            <person name="Liu H."/>
            <person name="Chen Q."/>
        </authorList>
    </citation>
    <scope>NUCLEOTIDE SEQUENCE</scope>
    <source>
        <strain evidence="4">SCAU 2101</strain>
    </source>
</reference>
<accession>A0A9X3B6E8</accession>
<evidence type="ECO:0000259" key="3">
    <source>
        <dbReference type="Pfam" id="PF13204"/>
    </source>
</evidence>
<dbReference type="InterPro" id="IPR017853">
    <property type="entry name" value="GH"/>
</dbReference>
<name>A0A9X3B6E8_9HYPH</name>
<dbReference type="GO" id="GO:0016787">
    <property type="term" value="F:hydrolase activity"/>
    <property type="evidence" value="ECO:0007669"/>
    <property type="project" value="UniProtKB-KW"/>
</dbReference>
<organism evidence="4 5">
    <name type="scientific">Chelativorans petroleitrophicus</name>
    <dbReference type="NCBI Taxonomy" id="2975484"/>
    <lineage>
        <taxon>Bacteria</taxon>
        <taxon>Pseudomonadati</taxon>
        <taxon>Pseudomonadota</taxon>
        <taxon>Alphaproteobacteria</taxon>
        <taxon>Hyphomicrobiales</taxon>
        <taxon>Phyllobacteriaceae</taxon>
        <taxon>Chelativorans</taxon>
    </lineage>
</organism>
<dbReference type="InterPro" id="IPR024749">
    <property type="entry name" value="Collagen-bd_put"/>
</dbReference>
<dbReference type="InterPro" id="IPR025277">
    <property type="entry name" value="Apiosidase-like_cat_dom"/>
</dbReference>